<proteinExistence type="predicted"/>
<protein>
    <submittedName>
        <fullName evidence="1">Uncharacterized protein</fullName>
    </submittedName>
</protein>
<comment type="caution">
    <text evidence="1">The sequence shown here is derived from an EMBL/GenBank/DDBJ whole genome shotgun (WGS) entry which is preliminary data.</text>
</comment>
<name>A0AAN6NMV3_9PEZI</name>
<accession>A0AAN6NMV3</accession>
<reference evidence="1" key="1">
    <citation type="journal article" date="2023" name="Mol. Phylogenet. Evol.">
        <title>Genome-scale phylogeny and comparative genomics of the fungal order Sordariales.</title>
        <authorList>
            <person name="Hensen N."/>
            <person name="Bonometti L."/>
            <person name="Westerberg I."/>
            <person name="Brannstrom I.O."/>
            <person name="Guillou S."/>
            <person name="Cros-Aarteil S."/>
            <person name="Calhoun S."/>
            <person name="Haridas S."/>
            <person name="Kuo A."/>
            <person name="Mondo S."/>
            <person name="Pangilinan J."/>
            <person name="Riley R."/>
            <person name="LaButti K."/>
            <person name="Andreopoulos B."/>
            <person name="Lipzen A."/>
            <person name="Chen C."/>
            <person name="Yan M."/>
            <person name="Daum C."/>
            <person name="Ng V."/>
            <person name="Clum A."/>
            <person name="Steindorff A."/>
            <person name="Ohm R.A."/>
            <person name="Martin F."/>
            <person name="Silar P."/>
            <person name="Natvig D.O."/>
            <person name="Lalanne C."/>
            <person name="Gautier V."/>
            <person name="Ament-Velasquez S.L."/>
            <person name="Kruys A."/>
            <person name="Hutchinson M.I."/>
            <person name="Powell A.J."/>
            <person name="Barry K."/>
            <person name="Miller A.N."/>
            <person name="Grigoriev I.V."/>
            <person name="Debuchy R."/>
            <person name="Gladieux P."/>
            <person name="Hiltunen Thoren M."/>
            <person name="Johannesson H."/>
        </authorList>
    </citation>
    <scope>NUCLEOTIDE SEQUENCE</scope>
    <source>
        <strain evidence="1">CBS 626.80</strain>
    </source>
</reference>
<dbReference type="EMBL" id="MU859295">
    <property type="protein sequence ID" value="KAK3947969.1"/>
    <property type="molecule type" value="Genomic_DNA"/>
</dbReference>
<reference evidence="1" key="2">
    <citation type="submission" date="2023-06" db="EMBL/GenBank/DDBJ databases">
        <authorList>
            <consortium name="Lawrence Berkeley National Laboratory"/>
            <person name="Mondo S.J."/>
            <person name="Hensen N."/>
            <person name="Bonometti L."/>
            <person name="Westerberg I."/>
            <person name="Brannstrom I.O."/>
            <person name="Guillou S."/>
            <person name="Cros-Aarteil S."/>
            <person name="Calhoun S."/>
            <person name="Haridas S."/>
            <person name="Kuo A."/>
            <person name="Pangilinan J."/>
            <person name="Riley R."/>
            <person name="Labutti K."/>
            <person name="Andreopoulos B."/>
            <person name="Lipzen A."/>
            <person name="Chen C."/>
            <person name="Yanf M."/>
            <person name="Daum C."/>
            <person name="Ng V."/>
            <person name="Clum A."/>
            <person name="Steindorff A."/>
            <person name="Ohm R."/>
            <person name="Martin F."/>
            <person name="Silar P."/>
            <person name="Natvig D."/>
            <person name="Lalanne C."/>
            <person name="Gautier V."/>
            <person name="Ament-Velasquez S.L."/>
            <person name="Kruys A."/>
            <person name="Hutchinson M.I."/>
            <person name="Powell A.J."/>
            <person name="Barry K."/>
            <person name="Miller A.N."/>
            <person name="Grigoriev I.V."/>
            <person name="Debuchy R."/>
            <person name="Gladieux P."/>
            <person name="Thoren M.H."/>
            <person name="Johannesson H."/>
        </authorList>
    </citation>
    <scope>NUCLEOTIDE SEQUENCE</scope>
    <source>
        <strain evidence="1">CBS 626.80</strain>
    </source>
</reference>
<evidence type="ECO:0000313" key="2">
    <source>
        <dbReference type="Proteomes" id="UP001303222"/>
    </source>
</evidence>
<dbReference type="Proteomes" id="UP001303222">
    <property type="component" value="Unassembled WGS sequence"/>
</dbReference>
<gene>
    <name evidence="1" type="ORF">QBC32DRAFT_69541</name>
</gene>
<organism evidence="1 2">
    <name type="scientific">Pseudoneurospora amorphoporcata</name>
    <dbReference type="NCBI Taxonomy" id="241081"/>
    <lineage>
        <taxon>Eukaryota</taxon>
        <taxon>Fungi</taxon>
        <taxon>Dikarya</taxon>
        <taxon>Ascomycota</taxon>
        <taxon>Pezizomycotina</taxon>
        <taxon>Sordariomycetes</taxon>
        <taxon>Sordariomycetidae</taxon>
        <taxon>Sordariales</taxon>
        <taxon>Sordariaceae</taxon>
        <taxon>Pseudoneurospora</taxon>
    </lineage>
</organism>
<keyword evidence="2" id="KW-1185">Reference proteome</keyword>
<evidence type="ECO:0000313" key="1">
    <source>
        <dbReference type="EMBL" id="KAK3947969.1"/>
    </source>
</evidence>
<dbReference type="AlphaFoldDB" id="A0AAN6NMV3"/>
<sequence>MLTSAVFLRAASFGIPTAQPLKTGLGRSFTAIALCGSLFQSNATLSAAFAHRGRQDGSHTPTISPSPKISARLFHASAVCRPNCDWGRPCNCSECREAAREPICEICKVNSTAYQSESLGRDRKGVLGYHFTSFCGECWAKREQKIRED</sequence>